<dbReference type="GO" id="GO:0012505">
    <property type="term" value="C:endomembrane system"/>
    <property type="evidence" value="ECO:0007669"/>
    <property type="project" value="TreeGrafter"/>
</dbReference>
<evidence type="ECO:0000256" key="5">
    <source>
        <dbReference type="ARBA" id="ARBA00022729"/>
    </source>
</evidence>
<accession>A0A673LF08</accession>
<dbReference type="SMART" id="SM00557">
    <property type="entry name" value="IG_FLMN"/>
    <property type="match status" value="1"/>
</dbReference>
<dbReference type="InterPro" id="IPR001298">
    <property type="entry name" value="Filamin/ABP280_rpt"/>
</dbReference>
<dbReference type="PANTHER" id="PTHR12203:SF18">
    <property type="entry name" value="PROTEIN O-GLUCOSYLTRANSFERASE 3"/>
    <property type="match status" value="1"/>
</dbReference>
<dbReference type="Gene3D" id="2.60.40.10">
    <property type="entry name" value="Immunoglobulins"/>
    <property type="match status" value="1"/>
</dbReference>
<comment type="catalytic activity">
    <reaction evidence="8">
        <text>L-seryl-[EGF-like domain protein] + UDP-alpha-D-xylose = 3-O-(beta-D-xylosyl)-L-seryl-[EGF-like domain protein] + UDP + H(+)</text>
        <dbReference type="Rhea" id="RHEA:62016"/>
        <dbReference type="Rhea" id="RHEA-COMP:16010"/>
        <dbReference type="Rhea" id="RHEA-COMP:16011"/>
        <dbReference type="ChEBI" id="CHEBI:15378"/>
        <dbReference type="ChEBI" id="CHEBI:29999"/>
        <dbReference type="ChEBI" id="CHEBI:57632"/>
        <dbReference type="ChEBI" id="CHEBI:58223"/>
        <dbReference type="ChEBI" id="CHEBI:132085"/>
    </reaction>
</comment>
<evidence type="ECO:0000256" key="8">
    <source>
        <dbReference type="ARBA" id="ARBA00047553"/>
    </source>
</evidence>
<comment type="catalytic activity">
    <reaction evidence="9">
        <text>L-seryl-[EGF-like domain protein] + UDP-alpha-D-glucose = 3-O-(beta-D-glucosyl)-L-seryl-[EGF-like domain protein] + UDP + H(+)</text>
        <dbReference type="Rhea" id="RHEA:58116"/>
        <dbReference type="Rhea" id="RHEA-COMP:14610"/>
        <dbReference type="Rhea" id="RHEA-COMP:16010"/>
        <dbReference type="ChEBI" id="CHEBI:15378"/>
        <dbReference type="ChEBI" id="CHEBI:29999"/>
        <dbReference type="ChEBI" id="CHEBI:58223"/>
        <dbReference type="ChEBI" id="CHEBI:58885"/>
        <dbReference type="ChEBI" id="CHEBI:140576"/>
    </reaction>
</comment>
<dbReference type="Pfam" id="PF05686">
    <property type="entry name" value="Glyco_transf_90"/>
    <property type="match status" value="1"/>
</dbReference>
<dbReference type="PANTHER" id="PTHR12203">
    <property type="entry name" value="KDEL LYS-ASP-GLU-LEU CONTAINING - RELATED"/>
    <property type="match status" value="1"/>
</dbReference>
<dbReference type="Ensembl" id="ENSSRHT00000078936.1">
    <property type="protein sequence ID" value="ENSSRHP00000076846.1"/>
    <property type="gene ID" value="ENSSRHG00000038005.1"/>
</dbReference>
<reference evidence="12" key="2">
    <citation type="submission" date="2025-09" db="UniProtKB">
        <authorList>
            <consortium name="Ensembl"/>
        </authorList>
    </citation>
    <scope>IDENTIFICATION</scope>
</reference>
<keyword evidence="13" id="KW-1185">Reference proteome</keyword>
<comment type="similarity">
    <text evidence="2">Belongs to the KDELC family.</text>
</comment>
<dbReference type="InterPro" id="IPR014756">
    <property type="entry name" value="Ig_E-set"/>
</dbReference>
<keyword evidence="4" id="KW-0808">Transferase</keyword>
<dbReference type="GO" id="GO:0046527">
    <property type="term" value="F:glucosyltransferase activity"/>
    <property type="evidence" value="ECO:0007669"/>
    <property type="project" value="TreeGrafter"/>
</dbReference>
<evidence type="ECO:0000256" key="2">
    <source>
        <dbReference type="ARBA" id="ARBA00006063"/>
    </source>
</evidence>
<dbReference type="Pfam" id="PF00630">
    <property type="entry name" value="Filamin"/>
    <property type="match status" value="1"/>
</dbReference>
<dbReference type="SUPFAM" id="SSF81296">
    <property type="entry name" value="E set domains"/>
    <property type="match status" value="1"/>
</dbReference>
<dbReference type="InterPro" id="IPR051091">
    <property type="entry name" value="O-Glucosyltr/Glycosyltrsf_90"/>
</dbReference>
<keyword evidence="3" id="KW-0328">Glycosyltransferase</keyword>
<sequence length="518" mass="59326">RSGTLEHFLNLAGFIYEAHRQLDAGKCVVWGPGLSPAAVLPVRYFYIQSVDSEGRNISVSPGENRTLHTVKISSLEQQYVRVHVPAPLDRGDGSLLVRYRLYGSSSRGLKIEVLYQDRPVADSPYTLRGPVYHEYCVCPERDPRVWSSALQCPEQEPQIQQDFISFPSIDLQRLQQEVPQRFSRRGGLVHYSLINNQLHRRSLGQYTDFKMFSDEMLLSLARKVRLPDVEFYINVGDWPMENRKAGDKPGPVPIISWCGSTDTRDIILPTYDITHSCLEAMRGVTSDLLSVQGNTGPVWSDKTEKAFFRGRDSREERLRLVTMSKENPELLDAGITAYFFFRDREKDLGKAPLVGFFDFFKYKYQVNVDGTVAAYRFPYLMLGDSLVFKQDSPYYEHFYTHLEAGVHYIPVKRDLSDLLQKIRWAQKNDTKAEAIAKSGQSLVRDVLQPHRLYCYYYSVLQVRACHLYTHTHTHTHTHAHTSGQKCGISKTCNVVKEVSSAHQASKNSNLAKCYYNIK</sequence>
<dbReference type="InterPro" id="IPR013783">
    <property type="entry name" value="Ig-like_fold"/>
</dbReference>
<dbReference type="GO" id="GO:0007399">
    <property type="term" value="P:nervous system development"/>
    <property type="evidence" value="ECO:0007669"/>
    <property type="project" value="UniProtKB-ARBA"/>
</dbReference>
<dbReference type="PROSITE" id="PS50194">
    <property type="entry name" value="FILAMIN_REPEAT"/>
    <property type="match status" value="1"/>
</dbReference>
<dbReference type="FunFam" id="2.60.40.10:FF:000419">
    <property type="entry name" value="KDEL (Lys-Asp-Glu-Leu) containing 1"/>
    <property type="match status" value="1"/>
</dbReference>
<protein>
    <recommendedName>
        <fullName evidence="11">Glycosyl transferase CAP10 domain-containing protein</fullName>
    </recommendedName>
</protein>
<dbReference type="InterPro" id="IPR006598">
    <property type="entry name" value="CAP10"/>
</dbReference>
<evidence type="ECO:0000256" key="6">
    <source>
        <dbReference type="ARBA" id="ARBA00022824"/>
    </source>
</evidence>
<keyword evidence="6" id="KW-0256">Endoplasmic reticulum</keyword>
<evidence type="ECO:0000313" key="12">
    <source>
        <dbReference type="Ensembl" id="ENSSRHP00000076846.1"/>
    </source>
</evidence>
<evidence type="ECO:0000256" key="1">
    <source>
        <dbReference type="ARBA" id="ARBA00004922"/>
    </source>
</evidence>
<comment type="pathway">
    <text evidence="1">Protein modification; protein glycosylation.</text>
</comment>
<reference evidence="12" key="1">
    <citation type="submission" date="2025-08" db="UniProtKB">
        <authorList>
            <consortium name="Ensembl"/>
        </authorList>
    </citation>
    <scope>IDENTIFICATION</scope>
</reference>
<dbReference type="InterPro" id="IPR017868">
    <property type="entry name" value="Filamin/ABP280_repeat-like"/>
</dbReference>
<evidence type="ECO:0000259" key="11">
    <source>
        <dbReference type="SMART" id="SM00672"/>
    </source>
</evidence>
<organism evidence="12 13">
    <name type="scientific">Sinocyclocheilus rhinocerous</name>
    <dbReference type="NCBI Taxonomy" id="307959"/>
    <lineage>
        <taxon>Eukaryota</taxon>
        <taxon>Metazoa</taxon>
        <taxon>Chordata</taxon>
        <taxon>Craniata</taxon>
        <taxon>Vertebrata</taxon>
        <taxon>Euteleostomi</taxon>
        <taxon>Actinopterygii</taxon>
        <taxon>Neopterygii</taxon>
        <taxon>Teleostei</taxon>
        <taxon>Ostariophysi</taxon>
        <taxon>Cypriniformes</taxon>
        <taxon>Cyprinidae</taxon>
        <taxon>Cyprininae</taxon>
        <taxon>Sinocyclocheilus</taxon>
    </lineage>
</organism>
<keyword evidence="5" id="KW-0732">Signal</keyword>
<proteinExistence type="inferred from homology"/>
<feature type="domain" description="Glycosyl transferase CAP10" evidence="11">
    <location>
        <begin position="225"/>
        <end position="468"/>
    </location>
</feature>
<name>A0A673LF08_9TELE</name>
<dbReference type="Proteomes" id="UP000472270">
    <property type="component" value="Unassembled WGS sequence"/>
</dbReference>
<evidence type="ECO:0000256" key="9">
    <source>
        <dbReference type="ARBA" id="ARBA00049246"/>
    </source>
</evidence>
<evidence type="ECO:0000256" key="7">
    <source>
        <dbReference type="ARBA" id="ARBA00023180"/>
    </source>
</evidence>
<evidence type="ECO:0000256" key="4">
    <source>
        <dbReference type="ARBA" id="ARBA00022679"/>
    </source>
</evidence>
<evidence type="ECO:0000313" key="13">
    <source>
        <dbReference type="Proteomes" id="UP000472270"/>
    </source>
</evidence>
<gene>
    <name evidence="12" type="primary">poglut3</name>
</gene>
<feature type="repeat" description="Filamin" evidence="10">
    <location>
        <begin position="19"/>
        <end position="129"/>
    </location>
</feature>
<keyword evidence="7" id="KW-0325">Glycoprotein</keyword>
<dbReference type="SMART" id="SM00672">
    <property type="entry name" value="CAP10"/>
    <property type="match status" value="1"/>
</dbReference>
<dbReference type="AlphaFoldDB" id="A0A673LF08"/>
<evidence type="ECO:0000256" key="3">
    <source>
        <dbReference type="ARBA" id="ARBA00022676"/>
    </source>
</evidence>
<evidence type="ECO:0000256" key="10">
    <source>
        <dbReference type="PROSITE-ProRule" id="PRU00087"/>
    </source>
</evidence>